<accession>A0ABW4M8C0</accession>
<evidence type="ECO:0000256" key="5">
    <source>
        <dbReference type="ARBA" id="ARBA00022989"/>
    </source>
</evidence>
<name>A0ABW4M8C0_9HYPH</name>
<dbReference type="PANTHER" id="PTHR34584">
    <property type="entry name" value="NA(+)/H(+) ANTIPORTER SUBUNIT E1"/>
    <property type="match status" value="1"/>
</dbReference>
<comment type="similarity">
    <text evidence="2">Belongs to the CPA3 antiporters (TC 2.A.63) subunit E family.</text>
</comment>
<keyword evidence="9" id="KW-1185">Reference proteome</keyword>
<dbReference type="PANTHER" id="PTHR34584:SF1">
    <property type="entry name" value="NA(+)_H(+) ANTIPORTER SUBUNIT E1"/>
    <property type="match status" value="1"/>
</dbReference>
<dbReference type="InterPro" id="IPR002758">
    <property type="entry name" value="Cation_antiport_E"/>
</dbReference>
<dbReference type="NCBIfam" id="NF006520">
    <property type="entry name" value="PRK08965.1-4"/>
    <property type="match status" value="1"/>
</dbReference>
<reference evidence="9" key="1">
    <citation type="journal article" date="2019" name="Int. J. Syst. Evol. Microbiol.">
        <title>The Global Catalogue of Microorganisms (GCM) 10K type strain sequencing project: providing services to taxonomists for standard genome sequencing and annotation.</title>
        <authorList>
            <consortium name="The Broad Institute Genomics Platform"/>
            <consortium name="The Broad Institute Genome Sequencing Center for Infectious Disease"/>
            <person name="Wu L."/>
            <person name="Ma J."/>
        </authorList>
    </citation>
    <scope>NUCLEOTIDE SEQUENCE [LARGE SCALE GENOMIC DNA]</scope>
    <source>
        <strain evidence="9">CG52</strain>
    </source>
</reference>
<dbReference type="Pfam" id="PF01899">
    <property type="entry name" value="MNHE"/>
    <property type="match status" value="1"/>
</dbReference>
<sequence length="158" mass="17861">MLPFPLLTLCLTFMWMLLNSFTLGHLILGSIVAVVAGWSLASLRPEKPRLKKWYLLPRLFAIVFADIIRSNIAVARLVLAGKRRKATSGFLLLPLELQNPFALAILAVIVTSTPGSAWLEYDSRARTVLIHVLDLIDQEEWIAMIKQRYEALLMEIFA</sequence>
<keyword evidence="6 7" id="KW-0472">Membrane</keyword>
<organism evidence="8 9">
    <name type="scientific">Rhizobium helianthi</name>
    <dbReference type="NCBI Taxonomy" id="1132695"/>
    <lineage>
        <taxon>Bacteria</taxon>
        <taxon>Pseudomonadati</taxon>
        <taxon>Pseudomonadota</taxon>
        <taxon>Alphaproteobacteria</taxon>
        <taxon>Hyphomicrobiales</taxon>
        <taxon>Rhizobiaceae</taxon>
        <taxon>Rhizobium/Agrobacterium group</taxon>
        <taxon>Rhizobium</taxon>
    </lineage>
</organism>
<dbReference type="PIRSF" id="PIRSF019239">
    <property type="entry name" value="MrpE"/>
    <property type="match status" value="1"/>
</dbReference>
<gene>
    <name evidence="8" type="ORF">ACFSE1_18335</name>
</gene>
<evidence type="ECO:0000256" key="7">
    <source>
        <dbReference type="SAM" id="Phobius"/>
    </source>
</evidence>
<evidence type="ECO:0000313" key="9">
    <source>
        <dbReference type="Proteomes" id="UP001597322"/>
    </source>
</evidence>
<comment type="subcellular location">
    <subcellularLocation>
        <location evidence="1">Cell membrane</location>
        <topology evidence="1">Multi-pass membrane protein</topology>
    </subcellularLocation>
</comment>
<evidence type="ECO:0000256" key="3">
    <source>
        <dbReference type="ARBA" id="ARBA00022475"/>
    </source>
</evidence>
<feature type="transmembrane region" description="Helical" evidence="7">
    <location>
        <begin position="59"/>
        <end position="81"/>
    </location>
</feature>
<keyword evidence="5 7" id="KW-1133">Transmembrane helix</keyword>
<keyword evidence="3" id="KW-1003">Cell membrane</keyword>
<evidence type="ECO:0000256" key="1">
    <source>
        <dbReference type="ARBA" id="ARBA00004651"/>
    </source>
</evidence>
<dbReference type="RefSeq" id="WP_377404710.1">
    <property type="nucleotide sequence ID" value="NZ_JBHUEQ010000039.1"/>
</dbReference>
<evidence type="ECO:0000256" key="6">
    <source>
        <dbReference type="ARBA" id="ARBA00023136"/>
    </source>
</evidence>
<protein>
    <submittedName>
        <fullName evidence="8">Na+/H+ antiporter subunit E</fullName>
    </submittedName>
</protein>
<evidence type="ECO:0000256" key="4">
    <source>
        <dbReference type="ARBA" id="ARBA00022692"/>
    </source>
</evidence>
<keyword evidence="4 7" id="KW-0812">Transmembrane</keyword>
<proteinExistence type="inferred from homology"/>
<dbReference type="EMBL" id="JBHUEQ010000039">
    <property type="protein sequence ID" value="MFD1747432.1"/>
    <property type="molecule type" value="Genomic_DNA"/>
</dbReference>
<dbReference type="Proteomes" id="UP001597322">
    <property type="component" value="Unassembled WGS sequence"/>
</dbReference>
<comment type="caution">
    <text evidence="8">The sequence shown here is derived from an EMBL/GenBank/DDBJ whole genome shotgun (WGS) entry which is preliminary data.</text>
</comment>
<feature type="transmembrane region" description="Helical" evidence="7">
    <location>
        <begin position="12"/>
        <end position="38"/>
    </location>
</feature>
<evidence type="ECO:0000313" key="8">
    <source>
        <dbReference type="EMBL" id="MFD1747432.1"/>
    </source>
</evidence>
<feature type="transmembrane region" description="Helical" evidence="7">
    <location>
        <begin position="101"/>
        <end position="119"/>
    </location>
</feature>
<evidence type="ECO:0000256" key="2">
    <source>
        <dbReference type="ARBA" id="ARBA00006228"/>
    </source>
</evidence>